<dbReference type="SUPFAM" id="SSF56925">
    <property type="entry name" value="OMPA-like"/>
    <property type="match status" value="1"/>
</dbReference>
<evidence type="ECO:0000313" key="9">
    <source>
        <dbReference type="Proteomes" id="UP001156691"/>
    </source>
</evidence>
<evidence type="ECO:0000256" key="2">
    <source>
        <dbReference type="ARBA" id="ARBA00022729"/>
    </source>
</evidence>
<feature type="domain" description="Outer membrane protein beta-barrel" evidence="7">
    <location>
        <begin position="9"/>
        <end position="232"/>
    </location>
</feature>
<feature type="chain" id="PRO_5047008409" evidence="6">
    <location>
        <begin position="21"/>
        <end position="232"/>
    </location>
</feature>
<evidence type="ECO:0000256" key="1">
    <source>
        <dbReference type="ARBA" id="ARBA00004442"/>
    </source>
</evidence>
<proteinExistence type="inferred from homology"/>
<dbReference type="PANTHER" id="PTHR34001">
    <property type="entry name" value="BLL7405 PROTEIN"/>
    <property type="match status" value="1"/>
</dbReference>
<dbReference type="Proteomes" id="UP001156691">
    <property type="component" value="Unassembled WGS sequence"/>
</dbReference>
<dbReference type="Pfam" id="PF13505">
    <property type="entry name" value="OMP_b-brl"/>
    <property type="match status" value="1"/>
</dbReference>
<sequence length="232" mass="24401">MKTIFLAAASALALTAAAHAADALMVQPAYSVPVETPAYWTGFYAGVFGGVTSGDFDYDFGPSGGPTVIEADISGGGVLGGVQIGADYQFNSFVVGAVADVAITNHEADVSVSLGPDTIEASSTLEYLGTLRARAGFAYEDLLAYVHGGLAFGRTDSSIEFNGVSLVDTDAVDRFGFVIGAGVEYQVTDMVSIQTEYAYTDLGEKEIYDDGFTQVDEWLGFHTVKAGINFRF</sequence>
<evidence type="ECO:0000256" key="3">
    <source>
        <dbReference type="ARBA" id="ARBA00023136"/>
    </source>
</evidence>
<dbReference type="InterPro" id="IPR011250">
    <property type="entry name" value="OMP/PagP_B-barrel"/>
</dbReference>
<dbReference type="PANTHER" id="PTHR34001:SF3">
    <property type="entry name" value="BLL7405 PROTEIN"/>
    <property type="match status" value="1"/>
</dbReference>
<dbReference type="InterPro" id="IPR027385">
    <property type="entry name" value="Beta-barrel_OMP"/>
</dbReference>
<feature type="signal peptide" evidence="6">
    <location>
        <begin position="1"/>
        <end position="20"/>
    </location>
</feature>
<keyword evidence="2 6" id="KW-0732">Signal</keyword>
<gene>
    <name evidence="8" type="ORF">GCM10010862_42570</name>
</gene>
<organism evidence="8 9">
    <name type="scientific">Devosia nitrariae</name>
    <dbReference type="NCBI Taxonomy" id="2071872"/>
    <lineage>
        <taxon>Bacteria</taxon>
        <taxon>Pseudomonadati</taxon>
        <taxon>Pseudomonadota</taxon>
        <taxon>Alphaproteobacteria</taxon>
        <taxon>Hyphomicrobiales</taxon>
        <taxon>Devosiaceae</taxon>
        <taxon>Devosia</taxon>
    </lineage>
</organism>
<evidence type="ECO:0000256" key="4">
    <source>
        <dbReference type="ARBA" id="ARBA00023237"/>
    </source>
</evidence>
<name>A0ABQ5WAA9_9HYPH</name>
<reference evidence="9" key="1">
    <citation type="journal article" date="2019" name="Int. J. Syst. Evol. Microbiol.">
        <title>The Global Catalogue of Microorganisms (GCM) 10K type strain sequencing project: providing services to taxonomists for standard genome sequencing and annotation.</title>
        <authorList>
            <consortium name="The Broad Institute Genomics Platform"/>
            <consortium name="The Broad Institute Genome Sequencing Center for Infectious Disease"/>
            <person name="Wu L."/>
            <person name="Ma J."/>
        </authorList>
    </citation>
    <scope>NUCLEOTIDE SEQUENCE [LARGE SCALE GENOMIC DNA]</scope>
    <source>
        <strain evidence="9">NBRC 112416</strain>
    </source>
</reference>
<protein>
    <submittedName>
        <fullName evidence="8">Porin</fullName>
    </submittedName>
</protein>
<dbReference type="EMBL" id="BSNS01000022">
    <property type="protein sequence ID" value="GLQ56998.1"/>
    <property type="molecule type" value="Genomic_DNA"/>
</dbReference>
<evidence type="ECO:0000256" key="5">
    <source>
        <dbReference type="ARBA" id="ARBA00038306"/>
    </source>
</evidence>
<accession>A0ABQ5WAA9</accession>
<evidence type="ECO:0000313" key="8">
    <source>
        <dbReference type="EMBL" id="GLQ56998.1"/>
    </source>
</evidence>
<evidence type="ECO:0000259" key="7">
    <source>
        <dbReference type="Pfam" id="PF13505"/>
    </source>
</evidence>
<dbReference type="Gene3D" id="2.40.160.20">
    <property type="match status" value="1"/>
</dbReference>
<dbReference type="RefSeq" id="WP_284342376.1">
    <property type="nucleotide sequence ID" value="NZ_BSNS01000022.1"/>
</dbReference>
<keyword evidence="9" id="KW-1185">Reference proteome</keyword>
<comment type="caution">
    <text evidence="8">The sequence shown here is derived from an EMBL/GenBank/DDBJ whole genome shotgun (WGS) entry which is preliminary data.</text>
</comment>
<evidence type="ECO:0000256" key="6">
    <source>
        <dbReference type="SAM" id="SignalP"/>
    </source>
</evidence>
<comment type="subcellular location">
    <subcellularLocation>
        <location evidence="1">Cell outer membrane</location>
    </subcellularLocation>
</comment>
<keyword evidence="3" id="KW-0472">Membrane</keyword>
<comment type="similarity">
    <text evidence="5">Belongs to the Omp25/RopB family.</text>
</comment>
<dbReference type="InterPro" id="IPR051692">
    <property type="entry name" value="OMP-like"/>
</dbReference>
<keyword evidence="4" id="KW-0998">Cell outer membrane</keyword>